<organism evidence="1 2">
    <name type="scientific">Xylaria curta</name>
    <dbReference type="NCBI Taxonomy" id="42375"/>
    <lineage>
        <taxon>Eukaryota</taxon>
        <taxon>Fungi</taxon>
        <taxon>Dikarya</taxon>
        <taxon>Ascomycota</taxon>
        <taxon>Pezizomycotina</taxon>
        <taxon>Sordariomycetes</taxon>
        <taxon>Xylariomycetidae</taxon>
        <taxon>Xylariales</taxon>
        <taxon>Xylariaceae</taxon>
        <taxon>Xylaria</taxon>
    </lineage>
</organism>
<dbReference type="EMBL" id="JAPDGR010001240">
    <property type="protein sequence ID" value="KAJ2984707.1"/>
    <property type="molecule type" value="Genomic_DNA"/>
</dbReference>
<gene>
    <name evidence="1" type="ORF">NUW58_g5919</name>
</gene>
<dbReference type="Proteomes" id="UP001143856">
    <property type="component" value="Unassembled WGS sequence"/>
</dbReference>
<evidence type="ECO:0000313" key="2">
    <source>
        <dbReference type="Proteomes" id="UP001143856"/>
    </source>
</evidence>
<comment type="caution">
    <text evidence="1">The sequence shown here is derived from an EMBL/GenBank/DDBJ whole genome shotgun (WGS) entry which is preliminary data.</text>
</comment>
<accession>A0ACC1P0J8</accession>
<sequence length="357" mass="40547">MYIKKFIASLRKEARRNNQIVDISQWVNILATDVIGDLTFGESFGGLDSGLLHPWLQALFTTTKAYTFTREILRLPTPFIKAAMACIPKKMREHQEGALAFGAEAARRRLAQTTDRPDFMSYILRHNGDEGKGMSRDELDMAAITFIIAGSETVSTMLSGTIYLLLSNRSVLDEFTKTIRSDFPEESDLTNTALQKHEYLTGVLKEGLRLYPPTPDRLFRTTANQSVIIAGKMVPPHTNVTINLWAANRSRANFHEPLKFVPERWMAEAPPAYLYDDKDVFRPFSVGPRDCIGKNLAWAEIRLILAYLVWHFDFLGIEPDSKQWIERQKIFTLWGKLPLNVNIVPRCHEGQGEGALD</sequence>
<protein>
    <submittedName>
        <fullName evidence="1">Uncharacterized protein</fullName>
    </submittedName>
</protein>
<proteinExistence type="predicted"/>
<keyword evidence="2" id="KW-1185">Reference proteome</keyword>
<name>A0ACC1P0J8_9PEZI</name>
<reference evidence="1" key="1">
    <citation type="submission" date="2022-10" db="EMBL/GenBank/DDBJ databases">
        <title>Genome Sequence of Xylaria curta.</title>
        <authorList>
            <person name="Buettner E."/>
        </authorList>
    </citation>
    <scope>NUCLEOTIDE SEQUENCE</scope>
    <source>
        <strain evidence="1">Babe10</strain>
    </source>
</reference>
<evidence type="ECO:0000313" key="1">
    <source>
        <dbReference type="EMBL" id="KAJ2984707.1"/>
    </source>
</evidence>